<protein>
    <submittedName>
        <fullName evidence="2">Uncharacterized protein</fullName>
    </submittedName>
</protein>
<dbReference type="AlphaFoldDB" id="A0A369K3D7"/>
<proteinExistence type="predicted"/>
<feature type="region of interest" description="Disordered" evidence="1">
    <location>
        <begin position="29"/>
        <end position="62"/>
    </location>
</feature>
<dbReference type="Proteomes" id="UP000076154">
    <property type="component" value="Unassembled WGS sequence"/>
</dbReference>
<feature type="compositionally biased region" description="Polar residues" evidence="1">
    <location>
        <begin position="49"/>
        <end position="62"/>
    </location>
</feature>
<evidence type="ECO:0000256" key="1">
    <source>
        <dbReference type="SAM" id="MobiDB-lite"/>
    </source>
</evidence>
<keyword evidence="3" id="KW-1185">Reference proteome</keyword>
<evidence type="ECO:0000313" key="2">
    <source>
        <dbReference type="EMBL" id="RDB27145.1"/>
    </source>
</evidence>
<dbReference type="EMBL" id="LUEZ02000018">
    <property type="protein sequence ID" value="RDB27145.1"/>
    <property type="molecule type" value="Genomic_DNA"/>
</dbReference>
<evidence type="ECO:0000313" key="3">
    <source>
        <dbReference type="Proteomes" id="UP000076154"/>
    </source>
</evidence>
<reference evidence="2" key="1">
    <citation type="submission" date="2018-04" db="EMBL/GenBank/DDBJ databases">
        <title>Whole genome sequencing of Hypsizygus marmoreus.</title>
        <authorList>
            <person name="Choi I.-G."/>
            <person name="Min B."/>
            <person name="Kim J.-G."/>
            <person name="Kim S."/>
            <person name="Oh Y.-L."/>
            <person name="Kong W.-S."/>
            <person name="Park H."/>
            <person name="Jeong J."/>
            <person name="Song E.-S."/>
        </authorList>
    </citation>
    <scope>NUCLEOTIDE SEQUENCE [LARGE SCALE GENOMIC DNA]</scope>
    <source>
        <strain evidence="2">51987-8</strain>
    </source>
</reference>
<name>A0A369K3D7_HYPMA</name>
<accession>A0A369K3D7</accession>
<sequence length="129" mass="14400">MSPEGGSKHFCGFRIEQFTEFSLKRSWTLLDDSDPPPQTADRAHGQYVGANSPSRLFEQSNTQGLPCSSQICTSDIHQGPSYMLNASCSTSIDFERPLAPFLYPHRLIPGTLTREGSFLFKSHMDGSRR</sequence>
<dbReference type="InParanoid" id="A0A369K3D7"/>
<gene>
    <name evidence="2" type="ORF">Hypma_004598</name>
</gene>
<comment type="caution">
    <text evidence="2">The sequence shown here is derived from an EMBL/GenBank/DDBJ whole genome shotgun (WGS) entry which is preliminary data.</text>
</comment>
<organism evidence="2 3">
    <name type="scientific">Hypsizygus marmoreus</name>
    <name type="common">White beech mushroom</name>
    <name type="synonym">Agaricus marmoreus</name>
    <dbReference type="NCBI Taxonomy" id="39966"/>
    <lineage>
        <taxon>Eukaryota</taxon>
        <taxon>Fungi</taxon>
        <taxon>Dikarya</taxon>
        <taxon>Basidiomycota</taxon>
        <taxon>Agaricomycotina</taxon>
        <taxon>Agaricomycetes</taxon>
        <taxon>Agaricomycetidae</taxon>
        <taxon>Agaricales</taxon>
        <taxon>Tricholomatineae</taxon>
        <taxon>Lyophyllaceae</taxon>
        <taxon>Hypsizygus</taxon>
    </lineage>
</organism>